<evidence type="ECO:0008006" key="3">
    <source>
        <dbReference type="Google" id="ProtNLM"/>
    </source>
</evidence>
<dbReference type="Proteomes" id="UP000253345">
    <property type="component" value="Unassembled WGS sequence"/>
</dbReference>
<dbReference type="RefSeq" id="WP_114348386.1">
    <property type="nucleotide sequence ID" value="NZ_QPJL01000004.1"/>
</dbReference>
<protein>
    <recommendedName>
        <fullName evidence="3">LicD family protein</fullName>
    </recommendedName>
</protein>
<name>A0A368Z2J3_9RHOB</name>
<evidence type="ECO:0000313" key="2">
    <source>
        <dbReference type="Proteomes" id="UP000253345"/>
    </source>
</evidence>
<comment type="caution">
    <text evidence="1">The sequence shown here is derived from an EMBL/GenBank/DDBJ whole genome shotgun (WGS) entry which is preliminary data.</text>
</comment>
<sequence length="268" mass="30100">MTLDARVAALVDGRAAAPDGDPLGARLDHYCGLVLAGAFWDAYHQMRADKSLAPEDKKQIINAVNAGYLFQRQLEWGNHGVRRSFRFWSDPQKSKYVERALEIADLLKREITPHVSFGFGSVLGMIRDHDFIPHDDDMDLIIALPANEGASFGATLARLRQLLGEEGFVAPESKNISHLTTARKGFAGTDIFIGFIDPDERVSWFPSARGGLAMPDVFPTQTLRFFGGDCPIPRNPIKYLEVTYGPDWRTPIPNWNHPWDSRAYREFL</sequence>
<reference evidence="1 2" key="1">
    <citation type="submission" date="2018-07" db="EMBL/GenBank/DDBJ databases">
        <title>Genomic Encyclopedia of Type Strains, Phase III (KMG-III): the genomes of soil and plant-associated and newly described type strains.</title>
        <authorList>
            <person name="Whitman W."/>
        </authorList>
    </citation>
    <scope>NUCLEOTIDE SEQUENCE [LARGE SCALE GENOMIC DNA]</scope>
    <source>
        <strain evidence="1 2">CECT 8525</strain>
    </source>
</reference>
<organism evidence="1 2">
    <name type="scientific">Paracoccus lutimaris</name>
    <dbReference type="NCBI Taxonomy" id="1490030"/>
    <lineage>
        <taxon>Bacteria</taxon>
        <taxon>Pseudomonadati</taxon>
        <taxon>Pseudomonadota</taxon>
        <taxon>Alphaproteobacteria</taxon>
        <taxon>Rhodobacterales</taxon>
        <taxon>Paracoccaceae</taxon>
        <taxon>Paracoccus</taxon>
    </lineage>
</organism>
<proteinExistence type="predicted"/>
<keyword evidence="2" id="KW-1185">Reference proteome</keyword>
<evidence type="ECO:0000313" key="1">
    <source>
        <dbReference type="EMBL" id="RCW86673.1"/>
    </source>
</evidence>
<dbReference type="OrthoDB" id="7858913at2"/>
<dbReference type="AlphaFoldDB" id="A0A368Z2J3"/>
<gene>
    <name evidence="1" type="ORF">DFP89_10459</name>
</gene>
<accession>A0A368Z2J3</accession>
<dbReference type="EMBL" id="QPJL01000004">
    <property type="protein sequence ID" value="RCW86673.1"/>
    <property type="molecule type" value="Genomic_DNA"/>
</dbReference>